<dbReference type="AlphaFoldDB" id="A0A6A6A9F9"/>
<organism evidence="1 2">
    <name type="scientific">Dothidotthia symphoricarpi CBS 119687</name>
    <dbReference type="NCBI Taxonomy" id="1392245"/>
    <lineage>
        <taxon>Eukaryota</taxon>
        <taxon>Fungi</taxon>
        <taxon>Dikarya</taxon>
        <taxon>Ascomycota</taxon>
        <taxon>Pezizomycotina</taxon>
        <taxon>Dothideomycetes</taxon>
        <taxon>Pleosporomycetidae</taxon>
        <taxon>Pleosporales</taxon>
        <taxon>Dothidotthiaceae</taxon>
        <taxon>Dothidotthia</taxon>
    </lineage>
</organism>
<keyword evidence="2" id="KW-1185">Reference proteome</keyword>
<dbReference type="EMBL" id="ML977510">
    <property type="protein sequence ID" value="KAF2127833.1"/>
    <property type="molecule type" value="Genomic_DNA"/>
</dbReference>
<name>A0A6A6A9F9_9PLEO</name>
<reference evidence="1" key="1">
    <citation type="journal article" date="2020" name="Stud. Mycol.">
        <title>101 Dothideomycetes genomes: a test case for predicting lifestyles and emergence of pathogens.</title>
        <authorList>
            <person name="Haridas S."/>
            <person name="Albert R."/>
            <person name="Binder M."/>
            <person name="Bloem J."/>
            <person name="Labutti K."/>
            <person name="Salamov A."/>
            <person name="Andreopoulos B."/>
            <person name="Baker S."/>
            <person name="Barry K."/>
            <person name="Bills G."/>
            <person name="Bluhm B."/>
            <person name="Cannon C."/>
            <person name="Castanera R."/>
            <person name="Culley D."/>
            <person name="Daum C."/>
            <person name="Ezra D."/>
            <person name="Gonzalez J."/>
            <person name="Henrissat B."/>
            <person name="Kuo A."/>
            <person name="Liang C."/>
            <person name="Lipzen A."/>
            <person name="Lutzoni F."/>
            <person name="Magnuson J."/>
            <person name="Mondo S."/>
            <person name="Nolan M."/>
            <person name="Ohm R."/>
            <person name="Pangilinan J."/>
            <person name="Park H.-J."/>
            <person name="Ramirez L."/>
            <person name="Alfaro M."/>
            <person name="Sun H."/>
            <person name="Tritt A."/>
            <person name="Yoshinaga Y."/>
            <person name="Zwiers L.-H."/>
            <person name="Turgeon B."/>
            <person name="Goodwin S."/>
            <person name="Spatafora J."/>
            <person name="Crous P."/>
            <person name="Grigoriev I."/>
        </authorList>
    </citation>
    <scope>NUCLEOTIDE SEQUENCE</scope>
    <source>
        <strain evidence="1">CBS 119687</strain>
    </source>
</reference>
<protein>
    <submittedName>
        <fullName evidence="1">Uncharacterized protein</fullName>
    </submittedName>
</protein>
<accession>A0A6A6A9F9</accession>
<dbReference type="GeneID" id="54411095"/>
<sequence>MKSVHSILSFELRKAWGDYEHICTIITNVIEELGWTIHEGRVRIKIDRLPSDESQPLPVHIIKDKEEMIEQAEKTVAEMSNIMIWTEAEADRLKQDGGSPHTLVFWCSEPETLMEYLWSARDRGVATIANIEWQVLGMQSQEVPSSSIMRRRGRWTRVDMTAGS</sequence>
<dbReference type="RefSeq" id="XP_033522222.1">
    <property type="nucleotide sequence ID" value="XM_033670663.1"/>
</dbReference>
<evidence type="ECO:0000313" key="1">
    <source>
        <dbReference type="EMBL" id="KAF2127833.1"/>
    </source>
</evidence>
<proteinExistence type="predicted"/>
<gene>
    <name evidence="1" type="ORF">P153DRAFT_387561</name>
</gene>
<evidence type="ECO:0000313" key="2">
    <source>
        <dbReference type="Proteomes" id="UP000799771"/>
    </source>
</evidence>
<dbReference type="Proteomes" id="UP000799771">
    <property type="component" value="Unassembled WGS sequence"/>
</dbReference>